<dbReference type="RefSeq" id="WP_343991029.1">
    <property type="nucleotide sequence ID" value="NZ_BAAALG010000002.1"/>
</dbReference>
<dbReference type="PIRSF" id="PIRSF028754">
    <property type="entry name" value="UCP028754"/>
    <property type="match status" value="1"/>
</dbReference>
<dbReference type="Gene3D" id="3.40.50.10900">
    <property type="entry name" value="PAC-like subunit"/>
    <property type="match status" value="1"/>
</dbReference>
<organism evidence="1 2">
    <name type="scientific">Nocardioides dubius</name>
    <dbReference type="NCBI Taxonomy" id="317019"/>
    <lineage>
        <taxon>Bacteria</taxon>
        <taxon>Bacillati</taxon>
        <taxon>Actinomycetota</taxon>
        <taxon>Actinomycetes</taxon>
        <taxon>Propionibacteriales</taxon>
        <taxon>Nocardioidaceae</taxon>
        <taxon>Nocardioides</taxon>
    </lineage>
</organism>
<reference evidence="1 2" key="1">
    <citation type="journal article" date="2019" name="Int. J. Syst. Evol. Microbiol.">
        <title>The Global Catalogue of Microorganisms (GCM) 10K type strain sequencing project: providing services to taxonomists for standard genome sequencing and annotation.</title>
        <authorList>
            <consortium name="The Broad Institute Genomics Platform"/>
            <consortium name="The Broad Institute Genome Sequencing Center for Infectious Disease"/>
            <person name="Wu L."/>
            <person name="Ma J."/>
        </authorList>
    </citation>
    <scope>NUCLEOTIDE SEQUENCE [LARGE SCALE GENOMIC DNA]</scope>
    <source>
        <strain evidence="1 2">JCM 13008</strain>
    </source>
</reference>
<evidence type="ECO:0000313" key="2">
    <source>
        <dbReference type="Proteomes" id="UP001501581"/>
    </source>
</evidence>
<dbReference type="InterPro" id="IPR019151">
    <property type="entry name" value="Proteasome_assmbl_chaperone_2"/>
</dbReference>
<proteinExistence type="predicted"/>
<keyword evidence="2" id="KW-1185">Reference proteome</keyword>
<dbReference type="SUPFAM" id="SSF159659">
    <property type="entry name" value="Cgl1923-like"/>
    <property type="match status" value="1"/>
</dbReference>
<accession>A0ABN1TPF0</accession>
<evidence type="ECO:0000313" key="1">
    <source>
        <dbReference type="EMBL" id="GAA1092894.1"/>
    </source>
</evidence>
<gene>
    <name evidence="1" type="ORF">GCM10009668_05100</name>
</gene>
<comment type="caution">
    <text evidence="1">The sequence shown here is derived from an EMBL/GenBank/DDBJ whole genome shotgun (WGS) entry which is preliminary data.</text>
</comment>
<protein>
    <submittedName>
        <fullName evidence="1">PAC2 family protein</fullName>
    </submittedName>
</protein>
<dbReference type="EMBL" id="BAAALG010000002">
    <property type="protein sequence ID" value="GAA1092894.1"/>
    <property type="molecule type" value="Genomic_DNA"/>
</dbReference>
<dbReference type="Gene3D" id="1.10.287.100">
    <property type="match status" value="1"/>
</dbReference>
<sequence>MRYVHIVDDVADDLDPDDALPLVIGLDGFLDAGRAATLLTDHLVDQDPGPVVATFDIDSFHDYRARRPAITFEVDHYRDYEAPRIVVRLMDDSDHEPFLLMTGPEPDMRWEAFAEAVGELIGALGVSKVLTLDSVPMAAPHTRPLMVTRHANMEGLRSGLSMWKGELRVPASVHAMLAIRLGERGIPVQGLVLHVPHYLAQFDFNDGAIALGREIDNEIGLNLNTYALLVDAKIDHKKFQTYLGDNPEVGEIVAGLEAQYDRFQHAESAGLNLLADKEDLPSGDEIGAEFERFLAGLDGPENQE</sequence>
<dbReference type="InterPro" id="IPR008492">
    <property type="entry name" value="Rv2714-like"/>
</dbReference>
<dbReference type="Proteomes" id="UP001501581">
    <property type="component" value="Unassembled WGS sequence"/>
</dbReference>
<dbReference type="InterPro" id="IPR038389">
    <property type="entry name" value="PSMG2_sf"/>
</dbReference>
<name>A0ABN1TPF0_9ACTN</name>
<dbReference type="Pfam" id="PF09754">
    <property type="entry name" value="PAC2"/>
    <property type="match status" value="1"/>
</dbReference>